<sequence length="307" mass="35703">MKNILIILGILIGIIGLIFLALSIAAYRRRPKFNNKGFTALEKTLLTELYEMFDSEIQTKLKIQIEYFEPKRKWRQYWEKSMSVELYGDNENPLSDNFRYKRKDESKLATIRFKVNSDKYYIEFDNNDGRIWGWKIRPNPKSIIKVKAINVTSKKINNDPNSFAQSTFKKEKLKSIPTFDGLLGELNNIQSINQIFQPIDSKYLGNYTKSIDSKLPNEYLKIIEKSEGVDFGNFRILGVSEIYSTGLDDGNYYHLVEFDDGVITVKEEDKSGAIYYCHYSGLLDNLGTDFRKIIFDKVKSTTPQHRV</sequence>
<proteinExistence type="predicted"/>
<evidence type="ECO:0000256" key="1">
    <source>
        <dbReference type="SAM" id="Phobius"/>
    </source>
</evidence>
<comment type="caution">
    <text evidence="2">The sequence shown here is derived from an EMBL/GenBank/DDBJ whole genome shotgun (WGS) entry which is preliminary data.</text>
</comment>
<protein>
    <submittedName>
        <fullName evidence="2">Uncharacterized protein</fullName>
    </submittedName>
</protein>
<keyword evidence="3" id="KW-1185">Reference proteome</keyword>
<evidence type="ECO:0000313" key="3">
    <source>
        <dbReference type="Proteomes" id="UP000321734"/>
    </source>
</evidence>
<name>A0A5C7A989_9FLAO</name>
<accession>A0A5C7A989</accession>
<dbReference type="AlphaFoldDB" id="A0A5C7A989"/>
<evidence type="ECO:0000313" key="2">
    <source>
        <dbReference type="EMBL" id="TXE03451.1"/>
    </source>
</evidence>
<dbReference type="RefSeq" id="WP_146894341.1">
    <property type="nucleotide sequence ID" value="NZ_VORX01000020.1"/>
</dbReference>
<keyword evidence="1" id="KW-0472">Membrane</keyword>
<keyword evidence="1" id="KW-1133">Transmembrane helix</keyword>
<gene>
    <name evidence="2" type="ORF">ES711_16150</name>
</gene>
<dbReference type="Proteomes" id="UP000321734">
    <property type="component" value="Unassembled WGS sequence"/>
</dbReference>
<organism evidence="2 3">
    <name type="scientific">Gelidibacter salicanalis</name>
    <dbReference type="NCBI Taxonomy" id="291193"/>
    <lineage>
        <taxon>Bacteria</taxon>
        <taxon>Pseudomonadati</taxon>
        <taxon>Bacteroidota</taxon>
        <taxon>Flavobacteriia</taxon>
        <taxon>Flavobacteriales</taxon>
        <taxon>Flavobacteriaceae</taxon>
        <taxon>Gelidibacter</taxon>
    </lineage>
</organism>
<feature type="transmembrane region" description="Helical" evidence="1">
    <location>
        <begin position="6"/>
        <end position="27"/>
    </location>
</feature>
<dbReference type="SUPFAM" id="SSF160631">
    <property type="entry name" value="SMI1/KNR4-like"/>
    <property type="match status" value="1"/>
</dbReference>
<reference evidence="2 3" key="1">
    <citation type="submission" date="2019-08" db="EMBL/GenBank/DDBJ databases">
        <title>Genome sequence of Gelidibacter salicanalis IC162T.</title>
        <authorList>
            <person name="Bowman J.P."/>
        </authorList>
    </citation>
    <scope>NUCLEOTIDE SEQUENCE [LARGE SCALE GENOMIC DNA]</scope>
    <source>
        <strain evidence="2 3">IC162</strain>
    </source>
</reference>
<dbReference type="InterPro" id="IPR037883">
    <property type="entry name" value="Knr4/Smi1-like_sf"/>
</dbReference>
<dbReference type="OrthoDB" id="1416035at2"/>
<keyword evidence="1" id="KW-0812">Transmembrane</keyword>
<dbReference type="EMBL" id="VORX01000020">
    <property type="protein sequence ID" value="TXE03451.1"/>
    <property type="molecule type" value="Genomic_DNA"/>
</dbReference>